<sequence length="396" mass="44538">MSVEHGFIEVDYCQFYKHRNKIGGDVFLLSRREEDGRIICVLSDGLGSGVKANVLANLTATMAEKYVAEKLDVRRAAEIIMRTLPVCRERKISYATFSIIDVQADGKTEIVEYDNPRFLFYRGTGEIRPDRRVMELPRRFEHKEEHLYYTSLDLQVQDRLVFFSDGVSQSGMGSRAYPLGLRLDGVRQFTRGRITADPSVSARDLARKIAVNSQLLDGYAPKDDITCGVIYFRTPRQAMVATGPPMDPGRDTLLAKRLSLFPGKKIICGGTTAKLAARELGREVLVDLKSRDRRIPPSAEMDGIDLVTEGMLTLTETARQLETGEFADTCTDNAAVRLCRLLVDSDKVCFLVGTKINEAHQDPDMPVEIGIRRTLVKRICEILEKNYLKTTSLEFI</sequence>
<dbReference type="OrthoDB" id="1090916at2"/>
<organism evidence="2 3">
    <name type="scientific">Marispirochaeta aestuarii</name>
    <dbReference type="NCBI Taxonomy" id="1963862"/>
    <lineage>
        <taxon>Bacteria</taxon>
        <taxon>Pseudomonadati</taxon>
        <taxon>Spirochaetota</taxon>
        <taxon>Spirochaetia</taxon>
        <taxon>Spirochaetales</taxon>
        <taxon>Spirochaetaceae</taxon>
        <taxon>Marispirochaeta</taxon>
    </lineage>
</organism>
<gene>
    <name evidence="2" type="ORF">B4O97_17005</name>
</gene>
<name>A0A1Y1RV69_9SPIO</name>
<protein>
    <submittedName>
        <fullName evidence="2">Serine/threonine protein phosphatase</fullName>
    </submittedName>
</protein>
<evidence type="ECO:0000313" key="3">
    <source>
        <dbReference type="Proteomes" id="UP000192343"/>
    </source>
</evidence>
<dbReference type="STRING" id="1963862.B4O97_17005"/>
<dbReference type="RefSeq" id="WP_083052708.1">
    <property type="nucleotide sequence ID" value="NZ_MWQY01000025.1"/>
</dbReference>
<feature type="domain" description="PPM-type phosphatase" evidence="1">
    <location>
        <begin position="10"/>
        <end position="232"/>
    </location>
</feature>
<evidence type="ECO:0000313" key="2">
    <source>
        <dbReference type="EMBL" id="ORC31212.1"/>
    </source>
</evidence>
<dbReference type="AlphaFoldDB" id="A0A1Y1RV69"/>
<proteinExistence type="predicted"/>
<comment type="caution">
    <text evidence="2">The sequence shown here is derived from an EMBL/GenBank/DDBJ whole genome shotgun (WGS) entry which is preliminary data.</text>
</comment>
<keyword evidence="3" id="KW-1185">Reference proteome</keyword>
<dbReference type="SMART" id="SM00331">
    <property type="entry name" value="PP2C_SIG"/>
    <property type="match status" value="1"/>
</dbReference>
<dbReference type="Pfam" id="PF07228">
    <property type="entry name" value="SpoIIE"/>
    <property type="match status" value="1"/>
</dbReference>
<dbReference type="Gene3D" id="3.60.40.10">
    <property type="entry name" value="PPM-type phosphatase domain"/>
    <property type="match status" value="1"/>
</dbReference>
<reference evidence="2 3" key="1">
    <citation type="submission" date="2017-03" db="EMBL/GenBank/DDBJ databases">
        <title>Draft Genome sequence of Marispirochaeta sp. strain JC444.</title>
        <authorList>
            <person name="Shivani Y."/>
            <person name="Subhash Y."/>
            <person name="Sasikala C."/>
            <person name="Ramana C."/>
        </authorList>
    </citation>
    <scope>NUCLEOTIDE SEQUENCE [LARGE SCALE GENOMIC DNA]</scope>
    <source>
        <strain evidence="2 3">JC444</strain>
    </source>
</reference>
<dbReference type="InterPro" id="IPR036457">
    <property type="entry name" value="PPM-type-like_dom_sf"/>
</dbReference>
<dbReference type="EMBL" id="MWQY01000025">
    <property type="protein sequence ID" value="ORC31212.1"/>
    <property type="molecule type" value="Genomic_DNA"/>
</dbReference>
<dbReference type="InterPro" id="IPR001932">
    <property type="entry name" value="PPM-type_phosphatase-like_dom"/>
</dbReference>
<dbReference type="SUPFAM" id="SSF81606">
    <property type="entry name" value="PP2C-like"/>
    <property type="match status" value="1"/>
</dbReference>
<evidence type="ECO:0000259" key="1">
    <source>
        <dbReference type="SMART" id="SM00331"/>
    </source>
</evidence>
<dbReference type="Proteomes" id="UP000192343">
    <property type="component" value="Unassembled WGS sequence"/>
</dbReference>
<accession>A0A1Y1RV69</accession>